<evidence type="ECO:0000313" key="5">
    <source>
        <dbReference type="EMBL" id="KAL0638150.1"/>
    </source>
</evidence>
<feature type="region of interest" description="Disordered" evidence="3">
    <location>
        <begin position="1"/>
        <end position="428"/>
    </location>
</feature>
<feature type="compositionally biased region" description="Polar residues" evidence="3">
    <location>
        <begin position="11"/>
        <end position="20"/>
    </location>
</feature>
<evidence type="ECO:0000256" key="3">
    <source>
        <dbReference type="SAM" id="MobiDB-lite"/>
    </source>
</evidence>
<dbReference type="SMART" id="SM00324">
    <property type="entry name" value="RhoGAP"/>
    <property type="match status" value="1"/>
</dbReference>
<feature type="compositionally biased region" description="Low complexity" evidence="3">
    <location>
        <begin position="739"/>
        <end position="751"/>
    </location>
</feature>
<comment type="caution">
    <text evidence="5">The sequence shown here is derived from an EMBL/GenBank/DDBJ whole genome shotgun (WGS) entry which is preliminary data.</text>
</comment>
<dbReference type="InterPro" id="IPR050729">
    <property type="entry name" value="Rho-GAP"/>
</dbReference>
<sequence>MARRRKRNKQGKTPTIGSNAPSPMLSLDKSLPSLPVDDDDPSDGHVTPTELSPRPRAPPGRATSRSGHTPDQLSPLGFVPPDIHLRTPRTQKRHSQNSQASENSVENPANTGSYDPYSSFIPVVLDPSPSVPAPLPSTAYRPNRSSSYNLYHDLQGRDTRSTFESSLSASGGGRPHVGSRVAALEGRQYPGNGDGQDVGRRSHDSGRERGEKEYLSSEAYVPSSSYHSKETDIPPQRPGISPNVLDNAQNRENFKLGEVPRERKKSGSFKAPDTEEEQSHEISILFSPRDVDMSPTTPQPAIPPRGDSYKPPVTSPASVHKKSFESPVNSNSSSGRSQRSHGTSGSNASAITAAESPEVSVLGPQEVGDPRPQGIKINTKTTISNVSYQPESSSSAVPSTNQPHPPTTFLSKPGSYPRPSTAHAGARNLSPSHAETLNLLTNYDLSSSVLPHPFKSPVSELSMEEDIARVFGGGETSASILRRVSNAVRHGRSFSDLATRTGSSPKWPRSPSAGHPGYIPTFGVDFTSPNLSLEGRDENLALKQELRRSMQKVAELEAKLSHAGTARALDSNITEKRNTVALLETEREAFLRELMVIKERVDAAKDGQPLNMEELKSDLIRGVTRELEDLKATLKSEIQALVAERDQLVEEVDMFSRVREQTIQDTEQLNMKNAQLADLNNELTRRIQGQFKANKTPVNGLGIYTGNPMELLDMKESEKRPPTANTSVSVATTLISAPTQDYQPQPPQQQMHHSHTHHHNDGAEVLVAQKITTLKNGAQPKKTFWKKGGASIMKGAGKGFNKVASVAPDAPGAKIFGARKGWAKGGKGSTNGMNGAGSMGTISDTGILPLFGTELEHRAEYEGNRIPNVVQKCIQEVEIRGMDFQGIYRKSGGASQMRQIQDVFEKGEDPQFDSNADICGVTSVLKQYFRNLPNPLLTYEIYERFVDTTTILEEDRRINIVKDLVDELPSIHRDCLQFVIFHLARVAARKEENLMTTRNLAVVFAPTLLRHTTDEREISDMHAKNNAIQFLIDHNEVIFD</sequence>
<feature type="compositionally biased region" description="Polar residues" evidence="3">
    <location>
        <begin position="376"/>
        <end position="402"/>
    </location>
</feature>
<keyword evidence="6" id="KW-1185">Reference proteome</keyword>
<feature type="compositionally biased region" description="Basic and acidic residues" evidence="3">
    <location>
        <begin position="252"/>
        <end position="261"/>
    </location>
</feature>
<feature type="compositionally biased region" description="Basic residues" evidence="3">
    <location>
        <begin position="86"/>
        <end position="95"/>
    </location>
</feature>
<keyword evidence="2" id="KW-0175">Coiled coil</keyword>
<protein>
    <submittedName>
        <fullName evidence="5">Rho-type gtpase-activating protein</fullName>
    </submittedName>
</protein>
<dbReference type="SUPFAM" id="SSF48350">
    <property type="entry name" value="GTPase activation domain, GAP"/>
    <property type="match status" value="1"/>
</dbReference>
<accession>A0ABR3GQF4</accession>
<keyword evidence="1" id="KW-0343">GTPase activation</keyword>
<dbReference type="CDD" id="cd00159">
    <property type="entry name" value="RhoGAP"/>
    <property type="match status" value="1"/>
</dbReference>
<dbReference type="PANTHER" id="PTHR23176:SF128">
    <property type="entry name" value="RHO GTPASE-ACTIVATING PROTEIN RGD1"/>
    <property type="match status" value="1"/>
</dbReference>
<dbReference type="PROSITE" id="PS50238">
    <property type="entry name" value="RHOGAP"/>
    <property type="match status" value="1"/>
</dbReference>
<feature type="domain" description="Rho-GAP" evidence="4">
    <location>
        <begin position="853"/>
        <end position="1039"/>
    </location>
</feature>
<feature type="compositionally biased region" description="Basic residues" evidence="3">
    <location>
        <begin position="1"/>
        <end position="10"/>
    </location>
</feature>
<dbReference type="Pfam" id="PF00620">
    <property type="entry name" value="RhoGAP"/>
    <property type="match status" value="1"/>
</dbReference>
<name>A0ABR3GQF4_9PEZI</name>
<feature type="compositionally biased region" description="Basic and acidic residues" evidence="3">
    <location>
        <begin position="197"/>
        <end position="215"/>
    </location>
</feature>
<dbReference type="Proteomes" id="UP001447188">
    <property type="component" value="Unassembled WGS sequence"/>
</dbReference>
<feature type="compositionally biased region" description="Polar residues" evidence="3">
    <location>
        <begin position="96"/>
        <end position="113"/>
    </location>
</feature>
<proteinExistence type="predicted"/>
<reference evidence="5 6" key="1">
    <citation type="submission" date="2024-02" db="EMBL/GenBank/DDBJ databases">
        <title>Discinaceae phylogenomics.</title>
        <authorList>
            <person name="Dirks A.C."/>
            <person name="James T.Y."/>
        </authorList>
    </citation>
    <scope>NUCLEOTIDE SEQUENCE [LARGE SCALE GENOMIC DNA]</scope>
    <source>
        <strain evidence="5 6">ACD0624</strain>
    </source>
</reference>
<organism evidence="5 6">
    <name type="scientific">Discina gigas</name>
    <dbReference type="NCBI Taxonomy" id="1032678"/>
    <lineage>
        <taxon>Eukaryota</taxon>
        <taxon>Fungi</taxon>
        <taxon>Dikarya</taxon>
        <taxon>Ascomycota</taxon>
        <taxon>Pezizomycotina</taxon>
        <taxon>Pezizomycetes</taxon>
        <taxon>Pezizales</taxon>
        <taxon>Discinaceae</taxon>
        <taxon>Discina</taxon>
    </lineage>
</organism>
<feature type="compositionally biased region" description="Low complexity" evidence="3">
    <location>
        <begin position="325"/>
        <end position="346"/>
    </location>
</feature>
<dbReference type="EMBL" id="JBBBZM010000025">
    <property type="protein sequence ID" value="KAL0638150.1"/>
    <property type="molecule type" value="Genomic_DNA"/>
</dbReference>
<feature type="coiled-coil region" evidence="2">
    <location>
        <begin position="620"/>
        <end position="686"/>
    </location>
</feature>
<feature type="compositionally biased region" description="Low complexity" evidence="3">
    <location>
        <begin position="21"/>
        <end position="35"/>
    </location>
</feature>
<evidence type="ECO:0000259" key="4">
    <source>
        <dbReference type="PROSITE" id="PS50238"/>
    </source>
</evidence>
<dbReference type="Gene3D" id="1.10.555.10">
    <property type="entry name" value="Rho GTPase activation protein"/>
    <property type="match status" value="1"/>
</dbReference>
<feature type="region of interest" description="Disordered" evidence="3">
    <location>
        <begin position="739"/>
        <end position="758"/>
    </location>
</feature>
<evidence type="ECO:0000256" key="2">
    <source>
        <dbReference type="SAM" id="Coils"/>
    </source>
</evidence>
<dbReference type="PANTHER" id="PTHR23176">
    <property type="entry name" value="RHO/RAC/CDC GTPASE-ACTIVATING PROTEIN"/>
    <property type="match status" value="1"/>
</dbReference>
<evidence type="ECO:0000256" key="1">
    <source>
        <dbReference type="ARBA" id="ARBA00022468"/>
    </source>
</evidence>
<evidence type="ECO:0000313" key="6">
    <source>
        <dbReference type="Proteomes" id="UP001447188"/>
    </source>
</evidence>
<dbReference type="InterPro" id="IPR008936">
    <property type="entry name" value="Rho_GTPase_activation_prot"/>
</dbReference>
<gene>
    <name evidence="5" type="primary">RGA2</name>
    <name evidence="5" type="ORF">Q9L58_002763</name>
</gene>
<feature type="compositionally biased region" description="Polar residues" evidence="3">
    <location>
        <begin position="63"/>
        <end position="72"/>
    </location>
</feature>
<dbReference type="InterPro" id="IPR000198">
    <property type="entry name" value="RhoGAP_dom"/>
</dbReference>